<dbReference type="eggNOG" id="COG2989">
    <property type="taxonomic scope" value="Bacteria"/>
</dbReference>
<proteinExistence type="inferred from homology"/>
<accession>W9VKB9</accession>
<dbReference type="InterPro" id="IPR052905">
    <property type="entry name" value="LD-transpeptidase_YkuD-like"/>
</dbReference>
<reference evidence="11 12" key="1">
    <citation type="submission" date="2012-11" db="EMBL/GenBank/DDBJ databases">
        <title>Genome assembly of Thiorhodococcus sp. AK35.</title>
        <authorList>
            <person name="Nupur N."/>
            <person name="Khatri I."/>
            <person name="Subramanian S."/>
            <person name="Pinnaka A."/>
        </authorList>
    </citation>
    <scope>NUCLEOTIDE SEQUENCE [LARGE SCALE GENOMIC DNA]</scope>
    <source>
        <strain evidence="11 12">AK35</strain>
    </source>
</reference>
<dbReference type="OrthoDB" id="9778545at2"/>
<dbReference type="STRING" id="1249627.D779_0128"/>
<sequence length="563" mass="63345">MKYRAYPRLVCLFLVLTPAWAFANDLLTRTLDAVRDAETVEMAGVPLLSGRLLADFYAKRGGEFVWTDPRRVRALLDLVEESRSAGFSPHDFHAETLGGMVAGGALDEVGESERIAMDVLLSDALLRYVHHTRYGKVDMVAIDPKWNDRAPAPAEKLIAEMSGALEAENMGAFMASRFEEPFWYRDLKKGLAAYAAKAHLEDLPPLPGGRLLTRGDRNSRVPPIRERLILFGDEDLVEPEDPTLFDEALRQAVMGFQRRSGLSADGIVGPATVGAMNAPFDEKRLAQIRINLERMRWLYEDLPPDYLFVDVADYQVRLIRDRRIQWETRVIVGTAEAQTPMFRDEMDHLVFNPTWSVPISIQKKMGRVSASYTLIDRRTGRKVSGGDASNYRRYQLVQKPGPRNALGRVKFMFPNRHSVYLHDTPSRGLFGRSRRALSHGCVRVQDPERLAELVLDGSSWDRAAIDRIIGAQRTRYINLDEHLPVLLYYLTAYADASGTHFRPDIYGRDAALREAFLAGPARGARIAFPEPQEPAEDERHPPNSSGDEDGASSNGVRLTRAER</sequence>
<dbReference type="GO" id="GO:0004180">
    <property type="term" value="F:carboxypeptidase activity"/>
    <property type="evidence" value="ECO:0007669"/>
    <property type="project" value="UniProtKB-ARBA"/>
</dbReference>
<dbReference type="GO" id="GO:0009252">
    <property type="term" value="P:peptidoglycan biosynthetic process"/>
    <property type="evidence" value="ECO:0007669"/>
    <property type="project" value="UniProtKB-UniPathway"/>
</dbReference>
<dbReference type="Pfam" id="PF01471">
    <property type="entry name" value="PG_binding_1"/>
    <property type="match status" value="1"/>
</dbReference>
<dbReference type="InterPro" id="IPR002477">
    <property type="entry name" value="Peptidoglycan-bd-like"/>
</dbReference>
<keyword evidence="9" id="KW-0732">Signal</keyword>
<dbReference type="SUPFAM" id="SSF141523">
    <property type="entry name" value="L,D-transpeptidase catalytic domain-like"/>
    <property type="match status" value="1"/>
</dbReference>
<keyword evidence="6 7" id="KW-0961">Cell wall biogenesis/degradation</keyword>
<comment type="caution">
    <text evidence="11">The sequence shown here is derived from an EMBL/GenBank/DDBJ whole genome shotgun (WGS) entry which is preliminary data.</text>
</comment>
<feature type="active site" description="Nucleophile" evidence="7">
    <location>
        <position position="441"/>
    </location>
</feature>
<evidence type="ECO:0000256" key="3">
    <source>
        <dbReference type="ARBA" id="ARBA00022679"/>
    </source>
</evidence>
<dbReference type="GO" id="GO:0008360">
    <property type="term" value="P:regulation of cell shape"/>
    <property type="evidence" value="ECO:0007669"/>
    <property type="project" value="UniProtKB-UniRule"/>
</dbReference>
<evidence type="ECO:0000256" key="2">
    <source>
        <dbReference type="ARBA" id="ARBA00005992"/>
    </source>
</evidence>
<dbReference type="InterPro" id="IPR036366">
    <property type="entry name" value="PGBDSf"/>
</dbReference>
<organism evidence="11 12">
    <name type="scientific">Imhoffiella purpurea</name>
    <dbReference type="NCBI Taxonomy" id="1249627"/>
    <lineage>
        <taxon>Bacteria</taxon>
        <taxon>Pseudomonadati</taxon>
        <taxon>Pseudomonadota</taxon>
        <taxon>Gammaproteobacteria</taxon>
        <taxon>Chromatiales</taxon>
        <taxon>Chromatiaceae</taxon>
        <taxon>Imhoffiella</taxon>
    </lineage>
</organism>
<dbReference type="PANTHER" id="PTHR41533">
    <property type="entry name" value="L,D-TRANSPEPTIDASE HI_1667-RELATED"/>
    <property type="match status" value="1"/>
</dbReference>
<dbReference type="UniPathway" id="UPA00219"/>
<evidence type="ECO:0000256" key="1">
    <source>
        <dbReference type="ARBA" id="ARBA00004752"/>
    </source>
</evidence>
<dbReference type="InterPro" id="IPR005490">
    <property type="entry name" value="LD_TPept_cat_dom"/>
</dbReference>
<evidence type="ECO:0000256" key="6">
    <source>
        <dbReference type="ARBA" id="ARBA00023316"/>
    </source>
</evidence>
<dbReference type="RefSeq" id="WP_043749625.1">
    <property type="nucleotide sequence ID" value="NZ_AONC01000010.1"/>
</dbReference>
<dbReference type="Pfam" id="PF20142">
    <property type="entry name" value="Scaffold"/>
    <property type="match status" value="1"/>
</dbReference>
<keyword evidence="4 7" id="KW-0133">Cell shape</keyword>
<dbReference type="CDD" id="cd16913">
    <property type="entry name" value="YkuD_like"/>
    <property type="match status" value="1"/>
</dbReference>
<dbReference type="EMBL" id="AONC01000010">
    <property type="protein sequence ID" value="EXJ16527.1"/>
    <property type="molecule type" value="Genomic_DNA"/>
</dbReference>
<dbReference type="PATRIC" id="fig|1249627.3.peg.765"/>
<feature type="chain" id="PRO_5004934047" description="L,D-TPase catalytic domain-containing protein" evidence="9">
    <location>
        <begin position="24"/>
        <end position="563"/>
    </location>
</feature>
<feature type="signal peptide" evidence="9">
    <location>
        <begin position="1"/>
        <end position="23"/>
    </location>
</feature>
<dbReference type="AlphaFoldDB" id="W9VKB9"/>
<keyword evidence="5 7" id="KW-0573">Peptidoglycan synthesis</keyword>
<evidence type="ECO:0000256" key="4">
    <source>
        <dbReference type="ARBA" id="ARBA00022960"/>
    </source>
</evidence>
<feature type="region of interest" description="Disordered" evidence="8">
    <location>
        <begin position="523"/>
        <end position="563"/>
    </location>
</feature>
<keyword evidence="3" id="KW-0808">Transferase</keyword>
<comment type="similarity">
    <text evidence="2">Belongs to the YkuD family.</text>
</comment>
<dbReference type="InterPro" id="IPR036365">
    <property type="entry name" value="PGBD-like_sf"/>
</dbReference>
<evidence type="ECO:0000313" key="12">
    <source>
        <dbReference type="Proteomes" id="UP000019460"/>
    </source>
</evidence>
<dbReference type="Gene3D" id="2.40.440.10">
    <property type="entry name" value="L,D-transpeptidase catalytic domain-like"/>
    <property type="match status" value="1"/>
</dbReference>
<dbReference type="GO" id="GO:0071555">
    <property type="term" value="P:cell wall organization"/>
    <property type="evidence" value="ECO:0007669"/>
    <property type="project" value="UniProtKB-UniRule"/>
</dbReference>
<evidence type="ECO:0000259" key="10">
    <source>
        <dbReference type="PROSITE" id="PS52029"/>
    </source>
</evidence>
<dbReference type="InterPro" id="IPR038063">
    <property type="entry name" value="Transpep_catalytic_dom"/>
</dbReference>
<dbReference type="InterPro" id="IPR045380">
    <property type="entry name" value="LD_TPept_scaffold_dom"/>
</dbReference>
<dbReference type="PANTHER" id="PTHR41533:SF2">
    <property type="entry name" value="BLR7131 PROTEIN"/>
    <property type="match status" value="1"/>
</dbReference>
<dbReference type="Gene3D" id="1.10.101.10">
    <property type="entry name" value="PGBD-like superfamily/PGBD"/>
    <property type="match status" value="1"/>
</dbReference>
<dbReference type="Proteomes" id="UP000019460">
    <property type="component" value="Unassembled WGS sequence"/>
</dbReference>
<evidence type="ECO:0000256" key="8">
    <source>
        <dbReference type="SAM" id="MobiDB-lite"/>
    </source>
</evidence>
<dbReference type="GO" id="GO:0016740">
    <property type="term" value="F:transferase activity"/>
    <property type="evidence" value="ECO:0007669"/>
    <property type="project" value="UniProtKB-KW"/>
</dbReference>
<dbReference type="Pfam" id="PF03734">
    <property type="entry name" value="YkuD"/>
    <property type="match status" value="1"/>
</dbReference>
<feature type="active site" description="Proton donor/acceptor" evidence="7">
    <location>
        <position position="422"/>
    </location>
</feature>
<name>W9VKB9_9GAMM</name>
<gene>
    <name evidence="11" type="ORF">D779_0128</name>
</gene>
<dbReference type="SUPFAM" id="SSF47090">
    <property type="entry name" value="PGBD-like"/>
    <property type="match status" value="1"/>
</dbReference>
<evidence type="ECO:0000256" key="9">
    <source>
        <dbReference type="SAM" id="SignalP"/>
    </source>
</evidence>
<protein>
    <recommendedName>
        <fullName evidence="10">L,D-TPase catalytic domain-containing protein</fullName>
    </recommendedName>
</protein>
<evidence type="ECO:0000256" key="5">
    <source>
        <dbReference type="ARBA" id="ARBA00022984"/>
    </source>
</evidence>
<evidence type="ECO:0000313" key="11">
    <source>
        <dbReference type="EMBL" id="EXJ16527.1"/>
    </source>
</evidence>
<comment type="pathway">
    <text evidence="1 7">Cell wall biogenesis; peptidoglycan biosynthesis.</text>
</comment>
<keyword evidence="12" id="KW-1185">Reference proteome</keyword>
<evidence type="ECO:0000256" key="7">
    <source>
        <dbReference type="PROSITE-ProRule" id="PRU01373"/>
    </source>
</evidence>
<dbReference type="PROSITE" id="PS52029">
    <property type="entry name" value="LD_TPASE"/>
    <property type="match status" value="1"/>
</dbReference>
<feature type="domain" description="L,D-TPase catalytic" evidence="10">
    <location>
        <begin position="305"/>
        <end position="463"/>
    </location>
</feature>